<name>A0ABS6J654_9RHOB</name>
<protein>
    <submittedName>
        <fullName evidence="2">ATPase</fullName>
    </submittedName>
</protein>
<sequence length="275" mass="26798">MQLFLGIDGGGTGCRAAVADAAGVVRGRAEAGPANIASDPQGAADNILRAATAALDAAGGGQVVAAGLGLAGANAAGAADRLRGALPYRRVAVVTDAITAVKGALGTGDGIVAALGTGSVFAAQRGGTIRQIGGRGLVLGDEASGAWIGRAILSAALRATDGYAPMTPLLSALLAEAGGADGVVALSLRARPVDLAAFAPRVVQSDDPAALSVMEQARKDVIAAVSLLAGNDDLPVVFLGGLGPVFAAGMADRFRIQTAQGTALDGALMLAREAA</sequence>
<proteinExistence type="predicted"/>
<evidence type="ECO:0000313" key="2">
    <source>
        <dbReference type="EMBL" id="MBU9697932.1"/>
    </source>
</evidence>
<accession>A0ABS6J654</accession>
<dbReference type="InterPro" id="IPR043129">
    <property type="entry name" value="ATPase_NBD"/>
</dbReference>
<dbReference type="InterPro" id="IPR002731">
    <property type="entry name" value="ATPase_BadF"/>
</dbReference>
<dbReference type="SUPFAM" id="SSF53067">
    <property type="entry name" value="Actin-like ATPase domain"/>
    <property type="match status" value="2"/>
</dbReference>
<dbReference type="Proteomes" id="UP000731907">
    <property type="component" value="Unassembled WGS sequence"/>
</dbReference>
<dbReference type="CDD" id="cd24082">
    <property type="entry name" value="ASKHA_NBD_GspK-like"/>
    <property type="match status" value="1"/>
</dbReference>
<dbReference type="Gene3D" id="3.30.420.40">
    <property type="match status" value="2"/>
</dbReference>
<dbReference type="RefSeq" id="WP_161762033.1">
    <property type="nucleotide sequence ID" value="NZ_JAAATX020000005.1"/>
</dbReference>
<dbReference type="EMBL" id="JAAATX020000005">
    <property type="protein sequence ID" value="MBU9697932.1"/>
    <property type="molecule type" value="Genomic_DNA"/>
</dbReference>
<comment type="caution">
    <text evidence="2">The sequence shown here is derived from an EMBL/GenBank/DDBJ whole genome shotgun (WGS) entry which is preliminary data.</text>
</comment>
<dbReference type="PANTHER" id="PTHR43190:SF3">
    <property type="entry name" value="N-ACETYL-D-GLUCOSAMINE KINASE"/>
    <property type="match status" value="1"/>
</dbReference>
<evidence type="ECO:0000313" key="3">
    <source>
        <dbReference type="Proteomes" id="UP000731907"/>
    </source>
</evidence>
<dbReference type="Pfam" id="PF01869">
    <property type="entry name" value="BcrAD_BadFG"/>
    <property type="match status" value="1"/>
</dbReference>
<dbReference type="InterPro" id="IPR052519">
    <property type="entry name" value="Euk-type_GlcNAc_Kinase"/>
</dbReference>
<keyword evidence="3" id="KW-1185">Reference proteome</keyword>
<gene>
    <name evidence="2" type="ORF">GU927_008720</name>
</gene>
<reference evidence="2 3" key="1">
    <citation type="submission" date="2021-06" db="EMBL/GenBank/DDBJ databases">
        <title>Rhodobacteraceae bacterium strain HSP-20.</title>
        <authorList>
            <person name="Chen W.-M."/>
        </authorList>
    </citation>
    <scope>NUCLEOTIDE SEQUENCE [LARGE SCALE GENOMIC DNA]</scope>
    <source>
        <strain evidence="2 3">HSP-20</strain>
    </source>
</reference>
<organism evidence="2 3">
    <name type="scientific">Paragemmobacter amnigenus</name>
    <dbReference type="NCBI Taxonomy" id="2852097"/>
    <lineage>
        <taxon>Bacteria</taxon>
        <taxon>Pseudomonadati</taxon>
        <taxon>Pseudomonadota</taxon>
        <taxon>Alphaproteobacteria</taxon>
        <taxon>Rhodobacterales</taxon>
        <taxon>Paracoccaceae</taxon>
        <taxon>Paragemmobacter</taxon>
    </lineage>
</organism>
<feature type="domain" description="ATPase BadF/BadG/BcrA/BcrD type" evidence="1">
    <location>
        <begin position="5"/>
        <end position="228"/>
    </location>
</feature>
<dbReference type="PANTHER" id="PTHR43190">
    <property type="entry name" value="N-ACETYL-D-GLUCOSAMINE KINASE"/>
    <property type="match status" value="1"/>
</dbReference>
<evidence type="ECO:0000259" key="1">
    <source>
        <dbReference type="Pfam" id="PF01869"/>
    </source>
</evidence>